<feature type="compositionally biased region" description="Polar residues" evidence="1">
    <location>
        <begin position="1"/>
        <end position="14"/>
    </location>
</feature>
<keyword evidence="3" id="KW-1185">Reference proteome</keyword>
<feature type="region of interest" description="Disordered" evidence="1">
    <location>
        <begin position="1"/>
        <end position="20"/>
    </location>
</feature>
<evidence type="ECO:0000256" key="1">
    <source>
        <dbReference type="SAM" id="MobiDB-lite"/>
    </source>
</evidence>
<evidence type="ECO:0000313" key="2">
    <source>
        <dbReference type="EMBL" id="NDJ18679.1"/>
    </source>
</evidence>
<accession>A0A8J8CJH8</accession>
<sequence>MDYYDNSSQVSSFRPGSRTRSYRSHWVIAHPTVHQYSHVSVQRLLRRQSEMPRPQLKRTFDLALIALNLLEQSNGDAEELLDSAPWGGSKL</sequence>
<dbReference type="AlphaFoldDB" id="A0A8J8CJH8"/>
<evidence type="ECO:0000313" key="3">
    <source>
        <dbReference type="Proteomes" id="UP000646053"/>
    </source>
</evidence>
<comment type="caution">
    <text evidence="2">The sequence shown here is derived from an EMBL/GenBank/DDBJ whole genome shotgun (WGS) entry which is preliminary data.</text>
</comment>
<name>A0A8J8CJH8_9CYAN</name>
<dbReference type="EMBL" id="WVIE01000018">
    <property type="protein sequence ID" value="NDJ18679.1"/>
    <property type="molecule type" value="Genomic_DNA"/>
</dbReference>
<proteinExistence type="predicted"/>
<protein>
    <submittedName>
        <fullName evidence="2">Uncharacterized protein</fullName>
    </submittedName>
</protein>
<dbReference type="RefSeq" id="WP_162424201.1">
    <property type="nucleotide sequence ID" value="NZ_WVIE01000018.1"/>
</dbReference>
<reference evidence="2" key="1">
    <citation type="submission" date="2019-12" db="EMBL/GenBank/DDBJ databases">
        <title>High-Quality draft genome sequences of three cyanobacteria isolated from the limestone walls of the Old Cathedral of Coimbra.</title>
        <authorList>
            <person name="Tiago I."/>
            <person name="Soares F."/>
            <person name="Portugal A."/>
        </authorList>
    </citation>
    <scope>NUCLEOTIDE SEQUENCE</scope>
    <source>
        <strain evidence="2">A</strain>
    </source>
</reference>
<dbReference type="Proteomes" id="UP000646053">
    <property type="component" value="Unassembled WGS sequence"/>
</dbReference>
<organism evidence="2 3">
    <name type="scientific">Myxacorys almedinensis A</name>
    <dbReference type="NCBI Taxonomy" id="2690445"/>
    <lineage>
        <taxon>Bacteria</taxon>
        <taxon>Bacillati</taxon>
        <taxon>Cyanobacteriota</taxon>
        <taxon>Cyanophyceae</taxon>
        <taxon>Leptolyngbyales</taxon>
        <taxon>Leptolyngbyaceae</taxon>
        <taxon>Myxacorys</taxon>
        <taxon>Myxacorys almedinensis</taxon>
    </lineage>
</organism>
<gene>
    <name evidence="2" type="ORF">GS601_15520</name>
</gene>